<keyword evidence="1" id="KW-1133">Transmembrane helix</keyword>
<protein>
    <submittedName>
        <fullName evidence="2">ABC-2 family transporter protein</fullName>
    </submittedName>
</protein>
<dbReference type="EMBL" id="LRIE01000085">
    <property type="protein sequence ID" value="KZM33474.1"/>
    <property type="molecule type" value="Genomic_DNA"/>
</dbReference>
<keyword evidence="1" id="KW-0812">Transmembrane</keyword>
<reference evidence="2 3" key="1">
    <citation type="submission" date="2016-01" db="EMBL/GenBank/DDBJ databases">
        <title>Genome sequence of Oerskovia enterophila VJag, an agar and cellulose degrading bacterium.</title>
        <authorList>
            <person name="Poehlein A."/>
            <person name="Jag V."/>
            <person name="Bengelsdorf F."/>
            <person name="Duerre P."/>
            <person name="Daniel R."/>
        </authorList>
    </citation>
    <scope>NUCLEOTIDE SEQUENCE [LARGE SCALE GENOMIC DNA]</scope>
    <source>
        <strain evidence="2 3">VJag</strain>
    </source>
</reference>
<feature type="transmembrane region" description="Helical" evidence="1">
    <location>
        <begin position="147"/>
        <end position="167"/>
    </location>
</feature>
<dbReference type="RefSeq" id="WP_157516489.1">
    <property type="nucleotide sequence ID" value="NZ_LRIE01000085.1"/>
</dbReference>
<feature type="transmembrane region" description="Helical" evidence="1">
    <location>
        <begin position="23"/>
        <end position="45"/>
    </location>
</feature>
<dbReference type="STRING" id="43678.OJAG_37930"/>
<name>A0A163PSQ6_9CELL</name>
<dbReference type="Proteomes" id="UP000076447">
    <property type="component" value="Unassembled WGS sequence"/>
</dbReference>
<keyword evidence="1" id="KW-0472">Membrane</keyword>
<dbReference type="AlphaFoldDB" id="A0A163PSQ6"/>
<accession>A0A163PSQ6</accession>
<feature type="transmembrane region" description="Helical" evidence="1">
    <location>
        <begin position="174"/>
        <end position="192"/>
    </location>
</feature>
<feature type="transmembrane region" description="Helical" evidence="1">
    <location>
        <begin position="57"/>
        <end position="77"/>
    </location>
</feature>
<feature type="transmembrane region" description="Helical" evidence="1">
    <location>
        <begin position="105"/>
        <end position="127"/>
    </location>
</feature>
<organism evidence="2 3">
    <name type="scientific">Oerskovia enterophila</name>
    <dbReference type="NCBI Taxonomy" id="43678"/>
    <lineage>
        <taxon>Bacteria</taxon>
        <taxon>Bacillati</taxon>
        <taxon>Actinomycetota</taxon>
        <taxon>Actinomycetes</taxon>
        <taxon>Micrococcales</taxon>
        <taxon>Cellulomonadaceae</taxon>
        <taxon>Oerskovia</taxon>
    </lineage>
</organism>
<comment type="caution">
    <text evidence="2">The sequence shown here is derived from an EMBL/GenBank/DDBJ whole genome shotgun (WGS) entry which is preliminary data.</text>
</comment>
<dbReference type="PATRIC" id="fig|43678.3.peg.3962"/>
<evidence type="ECO:0000313" key="3">
    <source>
        <dbReference type="Proteomes" id="UP000076447"/>
    </source>
</evidence>
<sequence>MSAGGLASVVAAELDKLRTLPGAVLAVVGTTVVGALIAAAQAGAAADQGLPVTALDLTLRTVPFVVAGLVLVGVLPVSQEHAGRQVATTLTAVPRRGLLVAGKSVAAICAVGLTAVSVLGACLAASAVTQHLLDAPAATGGAGAGPLLGAAAFLVVIGVFSHAVALVVRHLVPALVGVLALVLVVSPLLAGATEHARWLPDRAASAWYDAGPSTLDGPTATLVALAWVAVVGVLGSWRFLTRDA</sequence>
<dbReference type="OrthoDB" id="3400154at2"/>
<gene>
    <name evidence="2" type="ORF">OJAG_37930</name>
</gene>
<feature type="transmembrane region" description="Helical" evidence="1">
    <location>
        <begin position="220"/>
        <end position="240"/>
    </location>
</feature>
<evidence type="ECO:0000313" key="2">
    <source>
        <dbReference type="EMBL" id="KZM33474.1"/>
    </source>
</evidence>
<proteinExistence type="predicted"/>
<evidence type="ECO:0000256" key="1">
    <source>
        <dbReference type="SAM" id="Phobius"/>
    </source>
</evidence>